<dbReference type="Gene3D" id="3.40.720.10">
    <property type="entry name" value="Alkaline Phosphatase, subunit A"/>
    <property type="match status" value="1"/>
</dbReference>
<evidence type="ECO:0000256" key="3">
    <source>
        <dbReference type="PIRSR" id="PIRSR601952-1"/>
    </source>
</evidence>
<feature type="binding site" evidence="4">
    <location>
        <position position="540"/>
    </location>
    <ligand>
        <name>Zn(2+)</name>
        <dbReference type="ChEBI" id="CHEBI:29105"/>
        <label>2</label>
    </ligand>
</feature>
<feature type="binding site" evidence="4">
    <location>
        <position position="541"/>
    </location>
    <ligand>
        <name>Zn(2+)</name>
        <dbReference type="ChEBI" id="CHEBI:29105"/>
        <label>2</label>
    </ligand>
</feature>
<reference evidence="5 6" key="1">
    <citation type="submission" date="2024-10" db="EMBL/GenBank/DDBJ databases">
        <title>Updated reference genomes for cyclostephanoid diatoms.</title>
        <authorList>
            <person name="Roberts W.R."/>
            <person name="Alverson A.J."/>
        </authorList>
    </citation>
    <scope>NUCLEOTIDE SEQUENCE [LARGE SCALE GENOMIC DNA]</scope>
    <source>
        <strain evidence="5 6">AJA232-27</strain>
    </source>
</reference>
<keyword evidence="4" id="KW-0862">Zinc</keyword>
<comment type="caution">
    <text evidence="5">The sequence shown here is derived from an EMBL/GenBank/DDBJ whole genome shotgun (WGS) entry which is preliminary data.</text>
</comment>
<keyword evidence="4" id="KW-0479">Metal-binding</keyword>
<evidence type="ECO:0000313" key="5">
    <source>
        <dbReference type="EMBL" id="KAL3756590.1"/>
    </source>
</evidence>
<proteinExistence type="predicted"/>
<dbReference type="Pfam" id="PF00245">
    <property type="entry name" value="Alk_phosphatase"/>
    <property type="match status" value="2"/>
</dbReference>
<feature type="binding site" evidence="4">
    <location>
        <position position="312"/>
    </location>
    <ligand>
        <name>Mg(2+)</name>
        <dbReference type="ChEBI" id="CHEBI:18420"/>
    </ligand>
</feature>
<dbReference type="InterPro" id="IPR001952">
    <property type="entry name" value="Alkaline_phosphatase"/>
</dbReference>
<dbReference type="SMART" id="SM00098">
    <property type="entry name" value="alkPPc"/>
    <property type="match status" value="1"/>
</dbReference>
<dbReference type="EMBL" id="JALLBG020000302">
    <property type="protein sequence ID" value="KAL3756590.1"/>
    <property type="molecule type" value="Genomic_DNA"/>
</dbReference>
<dbReference type="PANTHER" id="PTHR11596:SF5">
    <property type="entry name" value="ALKALINE PHOSPHATASE"/>
    <property type="match status" value="1"/>
</dbReference>
<evidence type="ECO:0000256" key="1">
    <source>
        <dbReference type="ARBA" id="ARBA00012647"/>
    </source>
</evidence>
<keyword evidence="6" id="KW-1185">Reference proteome</keyword>
<dbReference type="InterPro" id="IPR017850">
    <property type="entry name" value="Alkaline_phosphatase_core_sf"/>
</dbReference>
<sequence>MKFFSISAFHTFILSATHYRVGLLLPGASAQAQAQYLRQGREYAAGVDNSFRLLLREGIIDAIPTSICESLRKPAAPQGKNVILVVGDGMGWEMIRAGAIAKKVIDELVALGVDIKKGATGDKATTAKAQFAGRTLDDYYKSGKGSGLSFQELEGFNVITTSTPLIGDATPGNHYGAARSMLGDVEGHDNGMAPLLKDKKGKPLVFDPRDIFKGGNMVLWDDAKGGAYPWDENYFKVADGNQTSKHFDPEFILQHAIDSANSASAYSTGVKSSVNMMGVDLYENPVRTILEEALSCDKSGGVVTSVPILHATPGAFITHTNNRRNKHHLQDGFREVQPTFAMGTCAGIYQPSKELKQSMIDGGLKSSHSFLFQNAAVLAEDFYDSIQDKDPDDGHHVLACFGGEYSGNTKLENMPFRGLDSSYSGRWCSQGSVVKDEDDLPIGVTPTTPPQLCDHWPQNELQNIPHMKENVVEALKFLGKDNNGFFMMFEQGDIDWAAHANSMDDLLGAMLDIDDSVSEIMKWIKDNGGYEKNALYVTADHDHYLTLLPHFPQVIANLIIDGLSHNITPKNNSNVNTWDTAIKAGRHNDNSKKSQTEHLKDFATWSDADIQNVAHFFGPPGSGGNGWGSHSTRPIVMHHQGDDGCLDALVGKGYRVLGQEVKGSTGKVDQVHVHACMMRQLFNL</sequence>
<keyword evidence="4" id="KW-0460">Magnesium</keyword>
<evidence type="ECO:0000256" key="4">
    <source>
        <dbReference type="PIRSR" id="PIRSR601952-2"/>
    </source>
</evidence>
<gene>
    <name evidence="5" type="ORF">ACHAWU_001793</name>
</gene>
<keyword evidence="2" id="KW-0597">Phosphoprotein</keyword>
<comment type="cofactor">
    <cofactor evidence="4">
        <name>Mg(2+)</name>
        <dbReference type="ChEBI" id="CHEBI:18420"/>
    </cofactor>
    <text evidence="4">Binds 1 Mg(2+) ion.</text>
</comment>
<dbReference type="SUPFAM" id="SSF53649">
    <property type="entry name" value="Alkaline phosphatase-like"/>
    <property type="match status" value="2"/>
</dbReference>
<organism evidence="5 6">
    <name type="scientific">Discostella pseudostelligera</name>
    <dbReference type="NCBI Taxonomy" id="259834"/>
    <lineage>
        <taxon>Eukaryota</taxon>
        <taxon>Sar</taxon>
        <taxon>Stramenopiles</taxon>
        <taxon>Ochrophyta</taxon>
        <taxon>Bacillariophyta</taxon>
        <taxon>Coscinodiscophyceae</taxon>
        <taxon>Thalassiosirophycidae</taxon>
        <taxon>Stephanodiscales</taxon>
        <taxon>Stephanodiscaceae</taxon>
        <taxon>Discostella</taxon>
    </lineage>
</organism>
<feature type="binding site" evidence="4">
    <location>
        <position position="310"/>
    </location>
    <ligand>
        <name>Mg(2+)</name>
        <dbReference type="ChEBI" id="CHEBI:18420"/>
    </ligand>
</feature>
<dbReference type="GO" id="GO:0004035">
    <property type="term" value="F:alkaline phosphatase activity"/>
    <property type="evidence" value="ECO:0007669"/>
    <property type="project" value="UniProtKB-EC"/>
</dbReference>
<evidence type="ECO:0000256" key="2">
    <source>
        <dbReference type="ARBA" id="ARBA00022553"/>
    </source>
</evidence>
<name>A0ABD3LXV4_9STRA</name>
<feature type="binding site" evidence="4">
    <location>
        <position position="499"/>
    </location>
    <ligand>
        <name>Zn(2+)</name>
        <dbReference type="ChEBI" id="CHEBI:29105"/>
        <label>2</label>
    </ligand>
</feature>
<dbReference type="Proteomes" id="UP001530293">
    <property type="component" value="Unassembled WGS sequence"/>
</dbReference>
<comment type="cofactor">
    <cofactor evidence="4">
        <name>Zn(2+)</name>
        <dbReference type="ChEBI" id="CHEBI:29105"/>
    </cofactor>
    <text evidence="4">Binds 2 Zn(2+) ions.</text>
</comment>
<accession>A0ABD3LXV4</accession>
<dbReference type="EC" id="3.1.3.1" evidence="1"/>
<feature type="active site" description="Phosphoserine intermediate" evidence="3">
    <location>
        <position position="259"/>
    </location>
</feature>
<dbReference type="AlphaFoldDB" id="A0ABD3LXV4"/>
<evidence type="ECO:0000313" key="6">
    <source>
        <dbReference type="Proteomes" id="UP001530293"/>
    </source>
</evidence>
<dbReference type="PANTHER" id="PTHR11596">
    <property type="entry name" value="ALKALINE PHOSPHATASE"/>
    <property type="match status" value="1"/>
</dbReference>
<feature type="binding site" evidence="4">
    <location>
        <position position="490"/>
    </location>
    <ligand>
        <name>Mg(2+)</name>
        <dbReference type="ChEBI" id="CHEBI:18420"/>
    </ligand>
</feature>
<feature type="binding site" evidence="4">
    <location>
        <position position="495"/>
    </location>
    <ligand>
        <name>Zn(2+)</name>
        <dbReference type="ChEBI" id="CHEBI:29105"/>
        <label>2</label>
    </ligand>
</feature>
<protein>
    <recommendedName>
        <fullName evidence="1">alkaline phosphatase</fullName>
        <ecNumber evidence="1">3.1.3.1</ecNumber>
    </recommendedName>
</protein>